<evidence type="ECO:0000313" key="1">
    <source>
        <dbReference type="EMBL" id="OTF81354.1"/>
    </source>
</evidence>
<dbReference type="AlphaFoldDB" id="A0A1Y3BMX6"/>
<dbReference type="EMBL" id="MUJZ01014123">
    <property type="protein sequence ID" value="OTF81354.1"/>
    <property type="molecule type" value="Genomic_DNA"/>
</dbReference>
<organism evidence="1 2">
    <name type="scientific">Euroglyphus maynei</name>
    <name type="common">Mayne's house dust mite</name>
    <dbReference type="NCBI Taxonomy" id="6958"/>
    <lineage>
        <taxon>Eukaryota</taxon>
        <taxon>Metazoa</taxon>
        <taxon>Ecdysozoa</taxon>
        <taxon>Arthropoda</taxon>
        <taxon>Chelicerata</taxon>
        <taxon>Arachnida</taxon>
        <taxon>Acari</taxon>
        <taxon>Acariformes</taxon>
        <taxon>Sarcoptiformes</taxon>
        <taxon>Astigmata</taxon>
        <taxon>Psoroptidia</taxon>
        <taxon>Analgoidea</taxon>
        <taxon>Pyroglyphidae</taxon>
        <taxon>Pyroglyphinae</taxon>
        <taxon>Euroglyphus</taxon>
    </lineage>
</organism>
<protein>
    <submittedName>
        <fullName evidence="1">Uncharacterized protein</fullName>
    </submittedName>
</protein>
<name>A0A1Y3BMX6_EURMA</name>
<keyword evidence="2" id="KW-1185">Reference proteome</keyword>
<gene>
    <name evidence="1" type="ORF">BLA29_009612</name>
</gene>
<sequence>MVKLFRPLKQYGLNDDRWQELRSNMVRSYNAINQLSSKCSNSFILTFKLVSFGILEKRLVENFIIILLLIFRFNRFRRPTNIK</sequence>
<evidence type="ECO:0000313" key="2">
    <source>
        <dbReference type="Proteomes" id="UP000194236"/>
    </source>
</evidence>
<dbReference type="Proteomes" id="UP000194236">
    <property type="component" value="Unassembled WGS sequence"/>
</dbReference>
<reference evidence="1 2" key="1">
    <citation type="submission" date="2017-03" db="EMBL/GenBank/DDBJ databases">
        <title>Genome Survey of Euroglyphus maynei.</title>
        <authorList>
            <person name="Arlian L.G."/>
            <person name="Morgan M.S."/>
            <person name="Rider S.D."/>
        </authorList>
    </citation>
    <scope>NUCLEOTIDE SEQUENCE [LARGE SCALE GENOMIC DNA]</scope>
    <source>
        <strain evidence="1">Arlian Lab</strain>
        <tissue evidence="1">Whole body</tissue>
    </source>
</reference>
<accession>A0A1Y3BMX6</accession>
<comment type="caution">
    <text evidence="1">The sequence shown here is derived from an EMBL/GenBank/DDBJ whole genome shotgun (WGS) entry which is preliminary data.</text>
</comment>
<proteinExistence type="predicted"/>